<dbReference type="Proteomes" id="UP001479436">
    <property type="component" value="Unassembled WGS sequence"/>
</dbReference>
<evidence type="ECO:0008006" key="3">
    <source>
        <dbReference type="Google" id="ProtNLM"/>
    </source>
</evidence>
<dbReference type="EMBL" id="JASJQH010006897">
    <property type="protein sequence ID" value="KAK9728462.1"/>
    <property type="molecule type" value="Genomic_DNA"/>
</dbReference>
<keyword evidence="2" id="KW-1185">Reference proteome</keyword>
<dbReference type="Gene3D" id="3.40.630.40">
    <property type="entry name" value="Zn-dependent exopeptidases"/>
    <property type="match status" value="1"/>
</dbReference>
<protein>
    <recommendedName>
        <fullName evidence="3">N-formylglutamate amidohydrolase</fullName>
    </recommendedName>
</protein>
<gene>
    <name evidence="1" type="ORF">K7432_001065</name>
</gene>
<name>A0ABR2WA72_9FUNG</name>
<sequence>MRQLFSQFLLTASFLNNTYVPSEYEAISTQPTFRNRSNYVEFIPGNFPIIITAPHGGYLMPVNIPERKKSPNIKLLGDLQTQEIARQLVDYLGTLGKRPYLVICHLGRAKVDVNREPGKEAYDSLKAATVYMEYHKKVSKASEEVNRIFGTGLYLDIHGHRHPENCIELGYLINSTQLDLPDNGLNSYSGPFSLSHLLDKHPSNKITDLIRGKSSFGGLLSSLGYKAVPSSQYTSPNGGKYYRGGYSTYKYWKVDRLDTLQVELPASIRFDVKNRGGFIHDLAQTILEFGSRWYGWSDKVQLTDQVQR</sequence>
<comment type="caution">
    <text evidence="1">The sequence shown here is derived from an EMBL/GenBank/DDBJ whole genome shotgun (WGS) entry which is preliminary data.</text>
</comment>
<proteinExistence type="predicted"/>
<organism evidence="1 2">
    <name type="scientific">Basidiobolus ranarum</name>
    <dbReference type="NCBI Taxonomy" id="34480"/>
    <lineage>
        <taxon>Eukaryota</taxon>
        <taxon>Fungi</taxon>
        <taxon>Fungi incertae sedis</taxon>
        <taxon>Zoopagomycota</taxon>
        <taxon>Entomophthoromycotina</taxon>
        <taxon>Basidiobolomycetes</taxon>
        <taxon>Basidiobolales</taxon>
        <taxon>Basidiobolaceae</taxon>
        <taxon>Basidiobolus</taxon>
    </lineage>
</organism>
<evidence type="ECO:0000313" key="2">
    <source>
        <dbReference type="Proteomes" id="UP001479436"/>
    </source>
</evidence>
<evidence type="ECO:0000313" key="1">
    <source>
        <dbReference type="EMBL" id="KAK9728462.1"/>
    </source>
</evidence>
<reference evidence="1 2" key="1">
    <citation type="submission" date="2023-04" db="EMBL/GenBank/DDBJ databases">
        <title>Genome of Basidiobolus ranarum AG-B5.</title>
        <authorList>
            <person name="Stajich J.E."/>
            <person name="Carter-House D."/>
            <person name="Gryganskyi A."/>
        </authorList>
    </citation>
    <scope>NUCLEOTIDE SEQUENCE [LARGE SCALE GENOMIC DNA]</scope>
    <source>
        <strain evidence="1 2">AG-B5</strain>
    </source>
</reference>
<accession>A0ABR2WA72</accession>
<dbReference type="SUPFAM" id="SSF53187">
    <property type="entry name" value="Zn-dependent exopeptidases"/>
    <property type="match status" value="1"/>
</dbReference>